<dbReference type="PROSITE" id="PS50294">
    <property type="entry name" value="WD_REPEATS_REGION"/>
    <property type="match status" value="2"/>
</dbReference>
<dbReference type="InterPro" id="IPR011429">
    <property type="entry name" value="Cyt_c_Planctomycete-type"/>
</dbReference>
<dbReference type="InterPro" id="IPR036322">
    <property type="entry name" value="WD40_repeat_dom_sf"/>
</dbReference>
<feature type="domain" description="Cytochrome C Planctomycete-type" evidence="6">
    <location>
        <begin position="35"/>
        <end position="92"/>
    </location>
</feature>
<dbReference type="PANTHER" id="PTHR19848">
    <property type="entry name" value="WD40 REPEAT PROTEIN"/>
    <property type="match status" value="1"/>
</dbReference>
<dbReference type="PROSITE" id="PS50082">
    <property type="entry name" value="WD_REPEATS_2"/>
    <property type="match status" value="4"/>
</dbReference>
<feature type="repeat" description="WD" evidence="3">
    <location>
        <begin position="415"/>
        <end position="449"/>
    </location>
</feature>
<dbReference type="InterPro" id="IPR001680">
    <property type="entry name" value="WD40_rpt"/>
</dbReference>
<feature type="coiled-coil region" evidence="4">
    <location>
        <begin position="496"/>
        <end position="620"/>
    </location>
</feature>
<evidence type="ECO:0000256" key="5">
    <source>
        <dbReference type="SAM" id="MobiDB-lite"/>
    </source>
</evidence>
<dbReference type="Gene3D" id="1.10.287.1490">
    <property type="match status" value="1"/>
</dbReference>
<evidence type="ECO:0000256" key="2">
    <source>
        <dbReference type="ARBA" id="ARBA00022737"/>
    </source>
</evidence>
<dbReference type="Proteomes" id="UP001597389">
    <property type="component" value="Unassembled WGS sequence"/>
</dbReference>
<protein>
    <submittedName>
        <fullName evidence="7">C-type cytochrome domain-containing protein</fullName>
    </submittedName>
</protein>
<evidence type="ECO:0000256" key="4">
    <source>
        <dbReference type="SAM" id="Coils"/>
    </source>
</evidence>
<organism evidence="7 8">
    <name type="scientific">Rubritalea tangerina</name>
    <dbReference type="NCBI Taxonomy" id="430798"/>
    <lineage>
        <taxon>Bacteria</taxon>
        <taxon>Pseudomonadati</taxon>
        <taxon>Verrucomicrobiota</taxon>
        <taxon>Verrucomicrobiia</taxon>
        <taxon>Verrucomicrobiales</taxon>
        <taxon>Rubritaleaceae</taxon>
        <taxon>Rubritalea</taxon>
    </lineage>
</organism>
<keyword evidence="4" id="KW-0175">Coiled coil</keyword>
<evidence type="ECO:0000256" key="1">
    <source>
        <dbReference type="ARBA" id="ARBA00022574"/>
    </source>
</evidence>
<dbReference type="InterPro" id="IPR015943">
    <property type="entry name" value="WD40/YVTN_repeat-like_dom_sf"/>
</dbReference>
<dbReference type="SUPFAM" id="SSF46626">
    <property type="entry name" value="Cytochrome c"/>
    <property type="match status" value="1"/>
</dbReference>
<feature type="region of interest" description="Disordered" evidence="5">
    <location>
        <begin position="702"/>
        <end position="721"/>
    </location>
</feature>
<reference evidence="8" key="1">
    <citation type="journal article" date="2019" name="Int. J. Syst. Evol. Microbiol.">
        <title>The Global Catalogue of Microorganisms (GCM) 10K type strain sequencing project: providing services to taxonomists for standard genome sequencing and annotation.</title>
        <authorList>
            <consortium name="The Broad Institute Genomics Platform"/>
            <consortium name="The Broad Institute Genome Sequencing Center for Infectious Disease"/>
            <person name="Wu L."/>
            <person name="Ma J."/>
        </authorList>
    </citation>
    <scope>NUCLEOTIDE SEQUENCE [LARGE SCALE GENOMIC DNA]</scope>
    <source>
        <strain evidence="8">CCUG 57942</strain>
    </source>
</reference>
<dbReference type="RefSeq" id="WP_377086152.1">
    <property type="nucleotide sequence ID" value="NZ_JBHSJL010000014.1"/>
</dbReference>
<evidence type="ECO:0000256" key="3">
    <source>
        <dbReference type="PROSITE-ProRule" id="PRU00221"/>
    </source>
</evidence>
<accession>A0ABW4ZC48</accession>
<gene>
    <name evidence="7" type="ORF">ACFSW8_11040</name>
</gene>
<evidence type="ECO:0000313" key="8">
    <source>
        <dbReference type="Proteomes" id="UP001597389"/>
    </source>
</evidence>
<dbReference type="EMBL" id="JBHUJB010000046">
    <property type="protein sequence ID" value="MFD2159437.1"/>
    <property type="molecule type" value="Genomic_DNA"/>
</dbReference>
<evidence type="ECO:0000313" key="7">
    <source>
        <dbReference type="EMBL" id="MFD2159437.1"/>
    </source>
</evidence>
<proteinExistence type="predicted"/>
<keyword evidence="8" id="KW-1185">Reference proteome</keyword>
<comment type="caution">
    <text evidence="7">The sequence shown here is derived from an EMBL/GenBank/DDBJ whole genome shotgun (WGS) entry which is preliminary data.</text>
</comment>
<dbReference type="InterPro" id="IPR036909">
    <property type="entry name" value="Cyt_c-like_dom_sf"/>
</dbReference>
<dbReference type="InterPro" id="IPR019775">
    <property type="entry name" value="WD40_repeat_CS"/>
</dbReference>
<keyword evidence="2" id="KW-0677">Repeat</keyword>
<dbReference type="SMART" id="SM00320">
    <property type="entry name" value="WD40"/>
    <property type="match status" value="5"/>
</dbReference>
<dbReference type="CDD" id="cd00200">
    <property type="entry name" value="WD40"/>
    <property type="match status" value="1"/>
</dbReference>
<dbReference type="PANTHER" id="PTHR19848:SF8">
    <property type="entry name" value="F-BOX AND WD REPEAT DOMAIN CONTAINING 7"/>
    <property type="match status" value="1"/>
</dbReference>
<name>A0ABW4ZC48_9BACT</name>
<feature type="repeat" description="WD" evidence="3">
    <location>
        <begin position="326"/>
        <end position="367"/>
    </location>
</feature>
<dbReference type="Pfam" id="PF00400">
    <property type="entry name" value="WD40"/>
    <property type="match status" value="4"/>
</dbReference>
<feature type="compositionally biased region" description="Low complexity" evidence="5">
    <location>
        <begin position="703"/>
        <end position="715"/>
    </location>
</feature>
<evidence type="ECO:0000259" key="6">
    <source>
        <dbReference type="Pfam" id="PF07635"/>
    </source>
</evidence>
<dbReference type="Gene3D" id="2.130.10.10">
    <property type="entry name" value="YVTN repeat-like/Quinoprotein amine dehydrogenase"/>
    <property type="match status" value="2"/>
</dbReference>
<dbReference type="PROSITE" id="PS00678">
    <property type="entry name" value="WD_REPEATS_1"/>
    <property type="match status" value="2"/>
</dbReference>
<keyword evidence="1 3" id="KW-0853">WD repeat</keyword>
<feature type="repeat" description="WD" evidence="3">
    <location>
        <begin position="284"/>
        <end position="325"/>
    </location>
</feature>
<feature type="repeat" description="WD" evidence="3">
    <location>
        <begin position="368"/>
        <end position="399"/>
    </location>
</feature>
<sequence>MLRPLTIAAVLCTPLSAQEKVTFDDHILPIFENACTNCHNPDKKKGGLDLTSYSATIAGGSGGKVAHAGEGADSRLFLTASHSIEPIMPPEGEKLDKKHLNLIRAWIDGGLLETKDSRAKKAPQNKINFAQGSIGKPDGPPPMPAKLSTEPVTTPARATALHAMATSPWAPLIALTGQRQVLLYHSDHLHLIGVLPFPKSGQPTALSFHPSGKFLTAAGGRPGKNGTTATWEIATGKLLATTAREYDSILSTAIRADMQAVATGSPSKRVKTWSTADGSPEHSIKKHTDWVTALSYSADGILLASGDRNGGLWVWEAHSGQQLHDLRGHQGQIVSLKWSADSNYLASASEDGSLRFWDMNSGKQIKKIDAHKGGVLSMDWAKDGHIVSSGRDRKIKHWKPDYNLLKELSPTGPMVTKLSFSHDAKRIFASDYDGKIEVWDATKHAVIGSITSVPQTIAKRLSIARTALTTAQDAHKKAQAQHDAASAQHTKAVAHKQQLLSDLKAREAELKQTQQKKKELQQALAQINKAIHERGKARKNDHAELNKIREAHVHAKHAKQKAEQLQRELSQKLTAAEKALTAKQKSLTEAEQALAAKPDNTELQKQRSSAQNQCDQIQKTIPPIQKQLAVHAPKLQKTLQDWQRVETQLNQQTTKTEAHNPLWDKLLADRTHTQQQEKQSHDKIISLQHTIPKLKEAVPNADKQIAQQKAAQQKAATERDAHMRTLTQHQATVTRLTNEQTFSQQHPHP</sequence>
<dbReference type="Pfam" id="PF07635">
    <property type="entry name" value="PSCyt1"/>
    <property type="match status" value="1"/>
</dbReference>
<dbReference type="SUPFAM" id="SSF50978">
    <property type="entry name" value="WD40 repeat-like"/>
    <property type="match status" value="1"/>
</dbReference>